<dbReference type="RefSeq" id="WP_305501558.1">
    <property type="nucleotide sequence ID" value="NZ_CP131913.1"/>
</dbReference>
<keyword evidence="2" id="KW-1185">Reference proteome</keyword>
<proteinExistence type="predicted"/>
<name>A0ABY9H6D1_9GAMM</name>
<reference evidence="1 2" key="1">
    <citation type="submission" date="2023-08" db="EMBL/GenBank/DDBJ databases">
        <title>Transcriptome Analysis of Halomonas alkalicola CICC 11012s to Identify the Genes Involved in Alkaline Tolerances.</title>
        <authorList>
            <person name="Zhai L."/>
        </authorList>
    </citation>
    <scope>NUCLEOTIDE SEQUENCE [LARGE SCALE GENOMIC DNA]</scope>
    <source>
        <strain evidence="1 2">CICC 11012s</strain>
    </source>
</reference>
<dbReference type="EMBL" id="CP131913">
    <property type="protein sequence ID" value="WLI73753.1"/>
    <property type="molecule type" value="Genomic_DNA"/>
</dbReference>
<evidence type="ECO:0000313" key="1">
    <source>
        <dbReference type="EMBL" id="WLI73753.1"/>
    </source>
</evidence>
<accession>A0ABY9H6D1</accession>
<evidence type="ECO:0000313" key="2">
    <source>
        <dbReference type="Proteomes" id="UP001235344"/>
    </source>
</evidence>
<dbReference type="Proteomes" id="UP001235344">
    <property type="component" value="Chromosome"/>
</dbReference>
<sequence>MKSRFRHFCSGIRETQFSAKMPILALKRPAGQGSKTAKIPAQRQKCR</sequence>
<protein>
    <submittedName>
        <fullName evidence="1">Uncharacterized protein</fullName>
    </submittedName>
</protein>
<gene>
    <name evidence="1" type="ORF">B6N23_02095</name>
</gene>
<organism evidence="1 2">
    <name type="scientific">Halomonas alkalicola</name>
    <dbReference type="NCBI Taxonomy" id="1930622"/>
    <lineage>
        <taxon>Bacteria</taxon>
        <taxon>Pseudomonadati</taxon>
        <taxon>Pseudomonadota</taxon>
        <taxon>Gammaproteobacteria</taxon>
        <taxon>Oceanospirillales</taxon>
        <taxon>Halomonadaceae</taxon>
        <taxon>Halomonas</taxon>
    </lineage>
</organism>